<dbReference type="EMBL" id="LR904642">
    <property type="protein sequence ID" value="CAD7252981.1"/>
    <property type="molecule type" value="Genomic_DNA"/>
</dbReference>
<dbReference type="Proteomes" id="UP000677054">
    <property type="component" value="Unassembled WGS sequence"/>
</dbReference>
<dbReference type="AlphaFoldDB" id="A0A7R9AF93"/>
<organism evidence="2">
    <name type="scientific">Darwinula stevensoni</name>
    <dbReference type="NCBI Taxonomy" id="69355"/>
    <lineage>
        <taxon>Eukaryota</taxon>
        <taxon>Metazoa</taxon>
        <taxon>Ecdysozoa</taxon>
        <taxon>Arthropoda</taxon>
        <taxon>Crustacea</taxon>
        <taxon>Oligostraca</taxon>
        <taxon>Ostracoda</taxon>
        <taxon>Podocopa</taxon>
        <taxon>Podocopida</taxon>
        <taxon>Darwinulocopina</taxon>
        <taxon>Darwinuloidea</taxon>
        <taxon>Darwinulidae</taxon>
        <taxon>Darwinula</taxon>
    </lineage>
</organism>
<gene>
    <name evidence="2" type="ORF">DSTB1V02_LOCUS12732</name>
</gene>
<evidence type="ECO:0000313" key="3">
    <source>
        <dbReference type="Proteomes" id="UP000677054"/>
    </source>
</evidence>
<name>A0A7R9AF93_9CRUS</name>
<keyword evidence="3" id="KW-1185">Reference proteome</keyword>
<feature type="region of interest" description="Disordered" evidence="1">
    <location>
        <begin position="1"/>
        <end position="26"/>
    </location>
</feature>
<sequence length="250" mass="28059">MPLREMSPFSRGHSGGDIPRGPPIFAGLHPSPETRYVNFIQYNFAFHQADPRFINILRFERCRRFQEDLQEETSQEDHPSSSDCTHLKKQGSELLGDLSLFGLGFADPCHNPATTRLGLGNTALLCLKVHKGQSLLSTQPSASVFSCTAYKNQGFERAKWIGSTLQYGNESLPTSQLTCRTTNEDTSYLTDLLEVNASPSSFHRQHPSSSCCLKEEAQEELVFHFHLQRSLLLRHSSPSACSCPCHTKWE</sequence>
<dbReference type="EMBL" id="CAJPEV010005125">
    <property type="protein sequence ID" value="CAG0902778.1"/>
    <property type="molecule type" value="Genomic_DNA"/>
</dbReference>
<reference evidence="2" key="1">
    <citation type="submission" date="2020-11" db="EMBL/GenBank/DDBJ databases">
        <authorList>
            <person name="Tran Van P."/>
        </authorList>
    </citation>
    <scope>NUCLEOTIDE SEQUENCE</scope>
</reference>
<proteinExistence type="predicted"/>
<evidence type="ECO:0000256" key="1">
    <source>
        <dbReference type="SAM" id="MobiDB-lite"/>
    </source>
</evidence>
<feature type="non-terminal residue" evidence="2">
    <location>
        <position position="250"/>
    </location>
</feature>
<evidence type="ECO:0000313" key="2">
    <source>
        <dbReference type="EMBL" id="CAD7252981.1"/>
    </source>
</evidence>
<accession>A0A7R9AF93</accession>
<protein>
    <submittedName>
        <fullName evidence="2">Uncharacterized protein</fullName>
    </submittedName>
</protein>